<evidence type="ECO:0000256" key="1">
    <source>
        <dbReference type="SAM" id="Phobius"/>
    </source>
</evidence>
<dbReference type="KEGG" id="xyl:ET495_08845"/>
<keyword evidence="4" id="KW-1185">Reference proteome</keyword>
<gene>
    <name evidence="3" type="ORF">ET495_08845</name>
</gene>
<dbReference type="RefSeq" id="WP_129204340.1">
    <property type="nucleotide sequence ID" value="NZ_CP035495.1"/>
</dbReference>
<proteinExistence type="predicted"/>
<dbReference type="PANTHER" id="PTHR33608">
    <property type="entry name" value="BLL2464 PROTEIN"/>
    <property type="match status" value="1"/>
</dbReference>
<keyword evidence="1" id="KW-0472">Membrane</keyword>
<protein>
    <submittedName>
        <fullName evidence="3">DUF58 domain-containing protein</fullName>
    </submittedName>
</protein>
<reference evidence="3 4" key="1">
    <citation type="submission" date="2019-01" db="EMBL/GenBank/DDBJ databases">
        <title>Genome sequencing of strain 2JSPR-7.</title>
        <authorList>
            <person name="Heo J."/>
            <person name="Kim S.-J."/>
            <person name="Kim J.-S."/>
            <person name="Hong S.-B."/>
            <person name="Kwon S.-W."/>
        </authorList>
    </citation>
    <scope>NUCLEOTIDE SEQUENCE [LARGE SCALE GENOMIC DNA]</scope>
    <source>
        <strain evidence="3 4">2JSPR-7</strain>
    </source>
</reference>
<keyword evidence="1" id="KW-0812">Transmembrane</keyword>
<organism evidence="3 4">
    <name type="scientific">Xylanimonas allomyrinae</name>
    <dbReference type="NCBI Taxonomy" id="2509459"/>
    <lineage>
        <taxon>Bacteria</taxon>
        <taxon>Bacillati</taxon>
        <taxon>Actinomycetota</taxon>
        <taxon>Actinomycetes</taxon>
        <taxon>Micrococcales</taxon>
        <taxon>Promicromonosporaceae</taxon>
        <taxon>Xylanimonas</taxon>
    </lineage>
</organism>
<dbReference type="PANTHER" id="PTHR33608:SF3">
    <property type="entry name" value="SLR2013 PROTEIN"/>
    <property type="match status" value="1"/>
</dbReference>
<dbReference type="InterPro" id="IPR002881">
    <property type="entry name" value="DUF58"/>
</dbReference>
<keyword evidence="1" id="KW-1133">Transmembrane helix</keyword>
<sequence>MTITGRAVLLAVAGLVPVALWPVPGTVVAWAGFVVVACVADALIAASPRRVELTRHVPPSVRLGQGATSEIAVVNLGGRTLRALVRDAWPPSVAVGAASAEGGDAAGAAVGAAAARTVRTARHHVRLRDGDGARLATPLLPTRRGDRAAGPVTVRSFGPLGLAARQATLAVPARLRVLPEFSSRRHLPSRLARLREMDGRSAVQVRGEGTEFDSLREYVVGDDVRSIDWRATARRADVVVRTWRPERDRRVLIVLDSGRTSATRIGSGAGGTGSPRLDASIEAALLLAALADRAGDRVQVLAFDRTLRARVAGASGRRLLPELADALAGVEPRLLETDWPGLVGQVRTHVSQRALVVLLTALDPAAVENGLLGVVDQLAGTHQVVVAGVADAEVAALRAGRDSVSVYDAAAAARGDLEHAAVAAVLRRHGAQVVEALPETLPPALADTYLSLKAAGRL</sequence>
<feature type="domain" description="DUF58" evidence="2">
    <location>
        <begin position="215"/>
        <end position="401"/>
    </location>
</feature>
<evidence type="ECO:0000259" key="2">
    <source>
        <dbReference type="Pfam" id="PF01882"/>
    </source>
</evidence>
<dbReference type="AlphaFoldDB" id="A0A4P6EZ46"/>
<dbReference type="Pfam" id="PF01882">
    <property type="entry name" value="DUF58"/>
    <property type="match status" value="1"/>
</dbReference>
<accession>A0A4P6EZ46</accession>
<dbReference type="OrthoDB" id="845740at2"/>
<dbReference type="EMBL" id="CP035495">
    <property type="protein sequence ID" value="QAY63338.1"/>
    <property type="molecule type" value="Genomic_DNA"/>
</dbReference>
<name>A0A4P6EZ46_9MICO</name>
<dbReference type="Proteomes" id="UP000291758">
    <property type="component" value="Chromosome"/>
</dbReference>
<evidence type="ECO:0000313" key="3">
    <source>
        <dbReference type="EMBL" id="QAY63338.1"/>
    </source>
</evidence>
<feature type="transmembrane region" description="Helical" evidence="1">
    <location>
        <begin position="7"/>
        <end position="23"/>
    </location>
</feature>
<evidence type="ECO:0000313" key="4">
    <source>
        <dbReference type="Proteomes" id="UP000291758"/>
    </source>
</evidence>